<keyword evidence="7 9" id="KW-0057">Aromatic amino acid biosynthesis</keyword>
<evidence type="ECO:0000313" key="11">
    <source>
        <dbReference type="EMBL" id="PLP96714.1"/>
    </source>
</evidence>
<evidence type="ECO:0000256" key="5">
    <source>
        <dbReference type="ARBA" id="ARBA00022605"/>
    </source>
</evidence>
<evidence type="ECO:0000256" key="4">
    <source>
        <dbReference type="ARBA" id="ARBA00022272"/>
    </source>
</evidence>
<dbReference type="EC" id="5.3.1.24" evidence="3 9"/>
<evidence type="ECO:0000256" key="9">
    <source>
        <dbReference type="HAMAP-Rule" id="MF_00135"/>
    </source>
</evidence>
<evidence type="ECO:0000256" key="6">
    <source>
        <dbReference type="ARBA" id="ARBA00022822"/>
    </source>
</evidence>
<comment type="caution">
    <text evidence="11">The sequence shown here is derived from an EMBL/GenBank/DDBJ whole genome shotgun (WGS) entry which is preliminary data.</text>
</comment>
<comment type="catalytic activity">
    <reaction evidence="1 9">
        <text>N-(5-phospho-beta-D-ribosyl)anthranilate = 1-(2-carboxyphenylamino)-1-deoxy-D-ribulose 5-phosphate</text>
        <dbReference type="Rhea" id="RHEA:21540"/>
        <dbReference type="ChEBI" id="CHEBI:18277"/>
        <dbReference type="ChEBI" id="CHEBI:58613"/>
        <dbReference type="EC" id="5.3.1.24"/>
    </reaction>
</comment>
<keyword evidence="6 9" id="KW-0822">Tryptophan biosynthesis</keyword>
<dbReference type="InterPro" id="IPR001240">
    <property type="entry name" value="PRAI_dom"/>
</dbReference>
<evidence type="ECO:0000256" key="7">
    <source>
        <dbReference type="ARBA" id="ARBA00023141"/>
    </source>
</evidence>
<dbReference type="UniPathway" id="UPA00035">
    <property type="reaction ID" value="UER00042"/>
</dbReference>
<dbReference type="HAMAP" id="MF_00135">
    <property type="entry name" value="PRAI"/>
    <property type="match status" value="1"/>
</dbReference>
<dbReference type="GO" id="GO:0004640">
    <property type="term" value="F:phosphoribosylanthranilate isomerase activity"/>
    <property type="evidence" value="ECO:0007669"/>
    <property type="project" value="UniProtKB-UniRule"/>
</dbReference>
<proteinExistence type="inferred from homology"/>
<keyword evidence="8 9" id="KW-0413">Isomerase</keyword>
<dbReference type="Proteomes" id="UP000234341">
    <property type="component" value="Unassembled WGS sequence"/>
</dbReference>
<evidence type="ECO:0000256" key="1">
    <source>
        <dbReference type="ARBA" id="ARBA00001164"/>
    </source>
</evidence>
<evidence type="ECO:0000256" key="8">
    <source>
        <dbReference type="ARBA" id="ARBA00023235"/>
    </source>
</evidence>
<dbReference type="AlphaFoldDB" id="A0A2N5C3C1"/>
<evidence type="ECO:0000259" key="10">
    <source>
        <dbReference type="Pfam" id="PF00697"/>
    </source>
</evidence>
<dbReference type="GO" id="GO:0000162">
    <property type="term" value="P:L-tryptophan biosynthetic process"/>
    <property type="evidence" value="ECO:0007669"/>
    <property type="project" value="UniProtKB-UniRule"/>
</dbReference>
<keyword evidence="5 9" id="KW-0028">Amino-acid biosynthesis</keyword>
<evidence type="ECO:0000313" key="12">
    <source>
        <dbReference type="Proteomes" id="UP000234341"/>
    </source>
</evidence>
<comment type="similarity">
    <text evidence="9">Belongs to the TrpF family.</text>
</comment>
<evidence type="ECO:0000256" key="3">
    <source>
        <dbReference type="ARBA" id="ARBA00012572"/>
    </source>
</evidence>
<protein>
    <recommendedName>
        <fullName evidence="4 9">N-(5'-phosphoribosyl)anthranilate isomerase</fullName>
        <shortName evidence="9">PRAI</shortName>
        <ecNumber evidence="3 9">5.3.1.24</ecNumber>
    </recommendedName>
</protein>
<dbReference type="InterPro" id="IPR044643">
    <property type="entry name" value="TrpF_fam"/>
</dbReference>
<dbReference type="PANTHER" id="PTHR42894:SF1">
    <property type="entry name" value="N-(5'-PHOSPHORIBOSYL)ANTHRANILATE ISOMERASE"/>
    <property type="match status" value="1"/>
</dbReference>
<evidence type="ECO:0000256" key="2">
    <source>
        <dbReference type="ARBA" id="ARBA00004664"/>
    </source>
</evidence>
<comment type="pathway">
    <text evidence="2 9">Amino-acid biosynthesis; L-tryptophan biosynthesis; L-tryptophan from chorismate: step 3/5.</text>
</comment>
<accession>A0A2N5C3C1</accession>
<dbReference type="InterPro" id="IPR013785">
    <property type="entry name" value="Aldolase_TIM"/>
</dbReference>
<dbReference type="Pfam" id="PF00697">
    <property type="entry name" value="PRAI"/>
    <property type="match status" value="1"/>
</dbReference>
<gene>
    <name evidence="9" type="primary">trpF</name>
    <name evidence="11" type="ORF">CYJ10_30465</name>
</gene>
<sequence length="217" mass="23730">MGREFWSATGDEILMRKGKRQETKMMRHTFAKVCGLTTEQQIDWAVELGYDAIGIVVSPRSKRYCSPETAVALAKHAQGRVSTFVVALRYDEVSSIAAHFDIVQLYEMASIPNHAFSSATPPSQPTAMQYFFYDASVGSGIFNEIPTWVQSVPGKVVIAGGLNAENVQGVIERYSPYGVDVSSGVETAPGIKSQEKMLDFIKAVRCFPPALQNGLGQ</sequence>
<organism evidence="11 12">
    <name type="scientific">Cupriavidus pauculus</name>
    <dbReference type="NCBI Taxonomy" id="82633"/>
    <lineage>
        <taxon>Bacteria</taxon>
        <taxon>Pseudomonadati</taxon>
        <taxon>Pseudomonadota</taxon>
        <taxon>Betaproteobacteria</taxon>
        <taxon>Burkholderiales</taxon>
        <taxon>Burkholderiaceae</taxon>
        <taxon>Cupriavidus</taxon>
    </lineage>
</organism>
<dbReference type="CDD" id="cd00405">
    <property type="entry name" value="PRAI"/>
    <property type="match status" value="1"/>
</dbReference>
<dbReference type="EMBL" id="PJRP01000023">
    <property type="protein sequence ID" value="PLP96714.1"/>
    <property type="molecule type" value="Genomic_DNA"/>
</dbReference>
<name>A0A2N5C3C1_9BURK</name>
<dbReference type="PANTHER" id="PTHR42894">
    <property type="entry name" value="N-(5'-PHOSPHORIBOSYL)ANTHRANILATE ISOMERASE"/>
    <property type="match status" value="1"/>
</dbReference>
<feature type="domain" description="N-(5'phosphoribosyl) anthranilate isomerase (PRAI)" evidence="10">
    <location>
        <begin position="143"/>
        <end position="202"/>
    </location>
</feature>
<reference evidence="11 12" key="1">
    <citation type="submission" date="2017-12" db="EMBL/GenBank/DDBJ databases">
        <title>Genome sequence of the active heterotrophic nitrifier-denitrifier, Cupriavidus pauculus UM1.</title>
        <authorList>
            <person name="Putonti C."/>
            <person name="Castignetti D."/>
        </authorList>
    </citation>
    <scope>NUCLEOTIDE SEQUENCE [LARGE SCALE GENOMIC DNA]</scope>
    <source>
        <strain evidence="11 12">UM1</strain>
    </source>
</reference>
<dbReference type="SUPFAM" id="SSF51366">
    <property type="entry name" value="Ribulose-phoshate binding barrel"/>
    <property type="match status" value="1"/>
</dbReference>
<dbReference type="InterPro" id="IPR011060">
    <property type="entry name" value="RibuloseP-bd_barrel"/>
</dbReference>
<dbReference type="Gene3D" id="3.20.20.70">
    <property type="entry name" value="Aldolase class I"/>
    <property type="match status" value="2"/>
</dbReference>